<keyword evidence="3" id="KW-1185">Reference proteome</keyword>
<sequence length="106" mass="11921">MDVKGSRQRFIADDFNADVEVVSFVLASLFVILEYVTGYIQRIHSGILRLERLSVVPLDRLVASARQSRISSRRAARIPHTNVPDVARANLLKPKQNKPLTQGHCI</sequence>
<organism evidence="2 3">
    <name type="scientific">Varroa destructor</name>
    <name type="common">Honeybee mite</name>
    <dbReference type="NCBI Taxonomy" id="109461"/>
    <lineage>
        <taxon>Eukaryota</taxon>
        <taxon>Metazoa</taxon>
        <taxon>Ecdysozoa</taxon>
        <taxon>Arthropoda</taxon>
        <taxon>Chelicerata</taxon>
        <taxon>Arachnida</taxon>
        <taxon>Acari</taxon>
        <taxon>Parasitiformes</taxon>
        <taxon>Mesostigmata</taxon>
        <taxon>Gamasina</taxon>
        <taxon>Dermanyssoidea</taxon>
        <taxon>Varroidae</taxon>
        <taxon>Varroa</taxon>
    </lineage>
</organism>
<dbReference type="RefSeq" id="XP_022663916.1">
    <property type="nucleotide sequence ID" value="XM_022808181.1"/>
</dbReference>
<evidence type="ECO:0000256" key="1">
    <source>
        <dbReference type="SAM" id="Phobius"/>
    </source>
</evidence>
<accession>A0A7M7KAD8</accession>
<dbReference type="KEGG" id="vde:111251533"/>
<feature type="transmembrane region" description="Helical" evidence="1">
    <location>
        <begin position="21"/>
        <end position="40"/>
    </location>
</feature>
<dbReference type="EnsemblMetazoa" id="XM_022808181">
    <property type="protein sequence ID" value="XP_022663916"/>
    <property type="gene ID" value="LOC111251533"/>
</dbReference>
<evidence type="ECO:0000313" key="3">
    <source>
        <dbReference type="Proteomes" id="UP000594260"/>
    </source>
</evidence>
<dbReference type="Proteomes" id="UP000594260">
    <property type="component" value="Unplaced"/>
</dbReference>
<evidence type="ECO:0000313" key="2">
    <source>
        <dbReference type="EnsemblMetazoa" id="XP_022663916"/>
    </source>
</evidence>
<dbReference type="EnsemblMetazoa" id="XM_022808180">
    <property type="protein sequence ID" value="XP_022663915"/>
    <property type="gene ID" value="LOC111251533"/>
</dbReference>
<proteinExistence type="predicted"/>
<dbReference type="InParanoid" id="A0A7M7KAD8"/>
<keyword evidence="1" id="KW-0472">Membrane</keyword>
<protein>
    <submittedName>
        <fullName evidence="2">Uncharacterized protein</fullName>
    </submittedName>
</protein>
<name>A0A7M7KAD8_VARDE</name>
<dbReference type="AlphaFoldDB" id="A0A7M7KAD8"/>
<reference evidence="2" key="1">
    <citation type="submission" date="2021-01" db="UniProtKB">
        <authorList>
            <consortium name="EnsemblMetazoa"/>
        </authorList>
    </citation>
    <scope>IDENTIFICATION</scope>
</reference>
<keyword evidence="1" id="KW-1133">Transmembrane helix</keyword>
<dbReference type="RefSeq" id="XP_022663915.1">
    <property type="nucleotide sequence ID" value="XM_022808180.1"/>
</dbReference>
<dbReference type="GeneID" id="111251533"/>
<keyword evidence="1" id="KW-0812">Transmembrane</keyword>